<protein>
    <submittedName>
        <fullName evidence="2">Uncharacterized protein LOC113073888</fullName>
    </submittedName>
</protein>
<gene>
    <name evidence="2" type="primary">LOC113073888</name>
</gene>
<organism evidence="1 2">
    <name type="scientific">Carassius auratus</name>
    <name type="common">Goldfish</name>
    <dbReference type="NCBI Taxonomy" id="7957"/>
    <lineage>
        <taxon>Eukaryota</taxon>
        <taxon>Metazoa</taxon>
        <taxon>Chordata</taxon>
        <taxon>Craniata</taxon>
        <taxon>Vertebrata</taxon>
        <taxon>Euteleostomi</taxon>
        <taxon>Actinopterygii</taxon>
        <taxon>Neopterygii</taxon>
        <taxon>Teleostei</taxon>
        <taxon>Ostariophysi</taxon>
        <taxon>Cypriniformes</taxon>
        <taxon>Cyprinidae</taxon>
        <taxon>Cyprininae</taxon>
        <taxon>Carassius</taxon>
    </lineage>
</organism>
<accession>A0A6P6N0C6</accession>
<dbReference type="GeneID" id="113073888"/>
<dbReference type="RefSeq" id="XP_026102420.1">
    <property type="nucleotide sequence ID" value="XM_026246635.1"/>
</dbReference>
<proteinExistence type="predicted"/>
<dbReference type="OrthoDB" id="8961681at2759"/>
<evidence type="ECO:0000313" key="2">
    <source>
        <dbReference type="RefSeq" id="XP_026102420.1"/>
    </source>
</evidence>
<dbReference type="InterPro" id="IPR043502">
    <property type="entry name" value="DNA/RNA_pol_sf"/>
</dbReference>
<reference evidence="2" key="1">
    <citation type="submission" date="2025-08" db="UniProtKB">
        <authorList>
            <consortium name="RefSeq"/>
        </authorList>
    </citation>
    <scope>IDENTIFICATION</scope>
    <source>
        <strain evidence="2">Wakin</strain>
        <tissue evidence="2">Muscle</tissue>
    </source>
</reference>
<dbReference type="KEGG" id="caua:113073888"/>
<sequence length="242" mass="27267">MRAVPSVVQQVTPHYTVSVSPQCPQEIVLPTLPELQGAAVSREHHAQLPPRNVAVLSGSQPPRRSLERLVRLSPAGPPLQGTELAVLITPEVSLERLTPLVDYLAAWKLLPNVSQWVLHTVERGYTIQFGSPPPRFNGVSPTLVGPEQALVMEQEVHALLRKEAIEVVPPHERESGFYSRYFIVPKKDGGLRPILDLRLVNRSVKRLKFRMLTLKQVVSQIRSEDCVWMQPWLRYDSRASAY</sequence>
<dbReference type="SUPFAM" id="SSF56672">
    <property type="entry name" value="DNA/RNA polymerases"/>
    <property type="match status" value="1"/>
</dbReference>
<keyword evidence="1" id="KW-1185">Reference proteome</keyword>
<dbReference type="Proteomes" id="UP000515129">
    <property type="component" value="Unplaced"/>
</dbReference>
<evidence type="ECO:0000313" key="1">
    <source>
        <dbReference type="Proteomes" id="UP000515129"/>
    </source>
</evidence>
<dbReference type="AlphaFoldDB" id="A0A6P6N0C6"/>
<name>A0A6P6N0C6_CARAU</name>
<dbReference type="Gene3D" id="3.10.10.10">
    <property type="entry name" value="HIV Type 1 Reverse Transcriptase, subunit A, domain 1"/>
    <property type="match status" value="1"/>
</dbReference>